<gene>
    <name evidence="1" type="ORF">PR048_015332</name>
</gene>
<protein>
    <submittedName>
        <fullName evidence="1">Uncharacterized protein</fullName>
    </submittedName>
</protein>
<keyword evidence="2" id="KW-1185">Reference proteome</keyword>
<sequence>MMKRLNEQKNAIIMTSSREDATISAELTHHLEIPIPKGTALQSLNDLLARLKQEFSFIHTNELIPKATVLDPRFKLNPFQQEKHSVFLIPLNTQ</sequence>
<dbReference type="EMBL" id="JARBHB010000005">
    <property type="protein sequence ID" value="KAJ8883488.1"/>
    <property type="molecule type" value="Genomic_DNA"/>
</dbReference>
<reference evidence="1 2" key="1">
    <citation type="submission" date="2023-02" db="EMBL/GenBank/DDBJ databases">
        <title>LHISI_Scaffold_Assembly.</title>
        <authorList>
            <person name="Stuart O.P."/>
            <person name="Cleave R."/>
            <person name="Magrath M.J.L."/>
            <person name="Mikheyev A.S."/>
        </authorList>
    </citation>
    <scope>NUCLEOTIDE SEQUENCE [LARGE SCALE GENOMIC DNA]</scope>
    <source>
        <strain evidence="1">Daus_M_001</strain>
        <tissue evidence="1">Leg muscle</tissue>
    </source>
</reference>
<evidence type="ECO:0000313" key="1">
    <source>
        <dbReference type="EMBL" id="KAJ8883488.1"/>
    </source>
</evidence>
<organism evidence="1 2">
    <name type="scientific">Dryococelus australis</name>
    <dbReference type="NCBI Taxonomy" id="614101"/>
    <lineage>
        <taxon>Eukaryota</taxon>
        <taxon>Metazoa</taxon>
        <taxon>Ecdysozoa</taxon>
        <taxon>Arthropoda</taxon>
        <taxon>Hexapoda</taxon>
        <taxon>Insecta</taxon>
        <taxon>Pterygota</taxon>
        <taxon>Neoptera</taxon>
        <taxon>Polyneoptera</taxon>
        <taxon>Phasmatodea</taxon>
        <taxon>Verophasmatodea</taxon>
        <taxon>Anareolatae</taxon>
        <taxon>Phasmatidae</taxon>
        <taxon>Eurycanthinae</taxon>
        <taxon>Dryococelus</taxon>
    </lineage>
</organism>
<evidence type="ECO:0000313" key="2">
    <source>
        <dbReference type="Proteomes" id="UP001159363"/>
    </source>
</evidence>
<dbReference type="Proteomes" id="UP001159363">
    <property type="component" value="Chromosome 4"/>
</dbReference>
<name>A0ABQ9HGN1_9NEOP</name>
<accession>A0ABQ9HGN1</accession>
<proteinExistence type="predicted"/>
<comment type="caution">
    <text evidence="1">The sequence shown here is derived from an EMBL/GenBank/DDBJ whole genome shotgun (WGS) entry which is preliminary data.</text>
</comment>